<dbReference type="AlphaFoldDB" id="A0A098DCD8"/>
<dbReference type="EnsemblFungi" id="CEF76593">
    <property type="protein sequence ID" value="CEF76593"/>
    <property type="gene ID" value="FGRRES_17062"/>
</dbReference>
<gene>
    <name evidence="1" type="ORF">FGRAMPH1_01T09581</name>
</gene>
<dbReference type="InParanoid" id="A0A098DCD8"/>
<name>A0A098DCD8_GIBZE</name>
<evidence type="ECO:0000313" key="2">
    <source>
        <dbReference type="EnsemblFungi" id="CEF76593"/>
    </source>
</evidence>
<reference evidence="2 3" key="2">
    <citation type="journal article" date="2010" name="Nature">
        <title>Comparative genomics reveals mobile pathogenicity chromosomes in Fusarium.</title>
        <authorList>
            <person name="Ma L.J."/>
            <person name="van der Does H.C."/>
            <person name="Borkovich K.A."/>
            <person name="Coleman J.J."/>
            <person name="Daboussi M.J."/>
            <person name="Di Pietro A."/>
            <person name="Dufresne M."/>
            <person name="Freitag M."/>
            <person name="Grabherr M."/>
            <person name="Henrissat B."/>
            <person name="Houterman P.M."/>
            <person name="Kang S."/>
            <person name="Shim W.B."/>
            <person name="Woloshuk C."/>
            <person name="Xie X."/>
            <person name="Xu J.R."/>
            <person name="Antoniw J."/>
            <person name="Baker S.E."/>
            <person name="Bluhm B.H."/>
            <person name="Breakspear A."/>
            <person name="Brown D.W."/>
            <person name="Butchko R.A."/>
            <person name="Chapman S."/>
            <person name="Coulson R."/>
            <person name="Coutinho P.M."/>
            <person name="Danchin E.G."/>
            <person name="Diener A."/>
            <person name="Gale L.R."/>
            <person name="Gardiner D.M."/>
            <person name="Goff S."/>
            <person name="Hammond-Kosack K.E."/>
            <person name="Hilburn K."/>
            <person name="Hua-Van A."/>
            <person name="Jonkers W."/>
            <person name="Kazan K."/>
            <person name="Kodira C.D."/>
            <person name="Koehrsen M."/>
            <person name="Kumar L."/>
            <person name="Lee Y.H."/>
            <person name="Li L."/>
            <person name="Manners J.M."/>
            <person name="Miranda-Saavedra D."/>
            <person name="Mukherjee M."/>
            <person name="Park G."/>
            <person name="Park J."/>
            <person name="Park S.Y."/>
            <person name="Proctor R.H."/>
            <person name="Regev A."/>
            <person name="Ruiz-Roldan M.C."/>
            <person name="Sain D."/>
            <person name="Sakthikumar S."/>
            <person name="Sykes S."/>
            <person name="Schwartz D.C."/>
            <person name="Turgeon B.G."/>
            <person name="Wapinski I."/>
            <person name="Yoder O."/>
            <person name="Young S."/>
            <person name="Zeng Q."/>
            <person name="Zhou S."/>
            <person name="Galagan J."/>
            <person name="Cuomo C.A."/>
            <person name="Kistler H.C."/>
            <person name="Rep M."/>
        </authorList>
    </citation>
    <scope>GENOME REANNOTATION</scope>
    <source>
        <strain evidence="3">ATCC MYA-4620 / CBS 123657 / FGSC 9075 / NRRL 31084 / PH-1</strain>
        <strain evidence="2">PH-1 / ATCC MYA-4620 / FGSC 9075 / NRRL 31084</strain>
    </source>
</reference>
<protein>
    <submittedName>
        <fullName evidence="1">Chromosome 2, complete genome</fullName>
    </submittedName>
</protein>
<proteinExistence type="predicted"/>
<keyword evidence="3" id="KW-1185">Reference proteome</keyword>
<reference evidence="1 3" key="3">
    <citation type="journal article" date="2015" name="BMC Genomics">
        <title>The completed genome sequence of the pathogenic ascomycete fungus Fusarium graminearum.</title>
        <authorList>
            <person name="King R."/>
            <person name="Urban M."/>
            <person name="Hammond-Kosack M.C."/>
            <person name="Hassani-Pak K."/>
            <person name="Hammond-Kosack K.E."/>
        </authorList>
    </citation>
    <scope>NUCLEOTIDE SEQUENCE [LARGE SCALE GENOMIC DNA]</scope>
    <source>
        <strain evidence="3">ATCC MYA-4620 / CBS 123657 / FGSC 9075 / NRRL 31084 / PH-1</strain>
        <strain evidence="1">PH-1</strain>
    </source>
</reference>
<reference evidence="2" key="4">
    <citation type="submission" date="2017-01" db="UniProtKB">
        <authorList>
            <consortium name="EnsemblFungi"/>
        </authorList>
    </citation>
    <scope>IDENTIFICATION</scope>
    <source>
        <strain evidence="2">PH-1 / ATCC MYA-4620 / FGSC 9075 / NRRL 31084</strain>
    </source>
</reference>
<reference evidence="2 3" key="1">
    <citation type="journal article" date="2007" name="Science">
        <title>The Fusarium graminearum genome reveals a link between localized polymorphism and pathogen specialization.</title>
        <authorList>
            <person name="Cuomo C.A."/>
            <person name="Gueldener U."/>
            <person name="Xu J.-R."/>
            <person name="Trail F."/>
            <person name="Turgeon B.G."/>
            <person name="Di Pietro A."/>
            <person name="Walton J.D."/>
            <person name="Ma L.-J."/>
            <person name="Baker S.E."/>
            <person name="Rep M."/>
            <person name="Adam G."/>
            <person name="Antoniw J."/>
            <person name="Baldwin T."/>
            <person name="Calvo S.E."/>
            <person name="Chang Y.-L."/>
            <person name="DeCaprio D."/>
            <person name="Gale L.R."/>
            <person name="Gnerre S."/>
            <person name="Goswami R.S."/>
            <person name="Hammond-Kosack K."/>
            <person name="Harris L.J."/>
            <person name="Hilburn K."/>
            <person name="Kennell J.C."/>
            <person name="Kroken S."/>
            <person name="Magnuson J.K."/>
            <person name="Mannhaupt G."/>
            <person name="Mauceli E.W."/>
            <person name="Mewes H.-W."/>
            <person name="Mitterbauer R."/>
            <person name="Muehlbauer G."/>
            <person name="Muensterkoetter M."/>
            <person name="Nelson D."/>
            <person name="O'Donnell K."/>
            <person name="Ouellet T."/>
            <person name="Qi W."/>
            <person name="Quesneville H."/>
            <person name="Roncero M.I.G."/>
            <person name="Seong K.-Y."/>
            <person name="Tetko I.V."/>
            <person name="Urban M."/>
            <person name="Waalwijk C."/>
            <person name="Ward T.J."/>
            <person name="Yao J."/>
            <person name="Birren B.W."/>
            <person name="Kistler H.C."/>
        </authorList>
    </citation>
    <scope>NUCLEOTIDE SEQUENCE [LARGE SCALE GENOMIC DNA]</scope>
    <source>
        <strain evidence="3">ATCC MYA-4620 / CBS 123657 / FGSC 9075 / NRRL 31084 / PH-1</strain>
        <strain evidence="2">PH-1 / ATCC MYA-4620 / FGSC 9075 / NRRL 31084</strain>
    </source>
</reference>
<accession>A0A098DCD8</accession>
<dbReference type="EMBL" id="HG970333">
    <property type="protein sequence ID" value="CEF76593.1"/>
    <property type="molecule type" value="Genomic_DNA"/>
</dbReference>
<accession>A0A0E0RZB8</accession>
<evidence type="ECO:0000313" key="3">
    <source>
        <dbReference type="Proteomes" id="UP000070720"/>
    </source>
</evidence>
<evidence type="ECO:0000313" key="1">
    <source>
        <dbReference type="EMBL" id="CEF76593.1"/>
    </source>
</evidence>
<organism evidence="1 3">
    <name type="scientific">Gibberella zeae (strain ATCC MYA-4620 / CBS 123657 / FGSC 9075 / NRRL 31084 / PH-1)</name>
    <name type="common">Wheat head blight fungus</name>
    <name type="synonym">Fusarium graminearum</name>
    <dbReference type="NCBI Taxonomy" id="229533"/>
    <lineage>
        <taxon>Eukaryota</taxon>
        <taxon>Fungi</taxon>
        <taxon>Dikarya</taxon>
        <taxon>Ascomycota</taxon>
        <taxon>Pezizomycotina</taxon>
        <taxon>Sordariomycetes</taxon>
        <taxon>Hypocreomycetidae</taxon>
        <taxon>Hypocreales</taxon>
        <taxon>Nectriaceae</taxon>
        <taxon>Fusarium</taxon>
    </lineage>
</organism>
<dbReference type="VEuPathDB" id="FungiDB:FGRAMPH1_01G09581"/>
<dbReference type="Proteomes" id="UP000070720">
    <property type="component" value="Chromosome 2"/>
</dbReference>
<sequence>MWLWLPEGFRILVSLINELKDHHNNALSKKLANTRIQPREQCVFGHDSRDGLGSTVTLLTARNPPGI</sequence>